<accession>A0A479ZSN1</accession>
<proteinExistence type="predicted"/>
<dbReference type="RefSeq" id="WP_137666448.1">
    <property type="nucleotide sequence ID" value="NZ_BJCE01000015.1"/>
</dbReference>
<reference evidence="2" key="1">
    <citation type="submission" date="2019-02" db="EMBL/GenBank/DDBJ databases">
        <title>Draft genome sequence of Sphaerospermopsis reniformis NIES-1949.</title>
        <authorList>
            <person name="Yamaguchi H."/>
            <person name="Suzuki S."/>
            <person name="Kawachi M."/>
        </authorList>
    </citation>
    <scope>NUCLEOTIDE SEQUENCE [LARGE SCALE GENOMIC DNA]</scope>
    <source>
        <strain evidence="2">NIES-1949</strain>
    </source>
</reference>
<name>A0A479ZSN1_9CYAN</name>
<dbReference type="AlphaFoldDB" id="A0A479ZSN1"/>
<evidence type="ECO:0008006" key="3">
    <source>
        <dbReference type="Google" id="ProtNLM"/>
    </source>
</evidence>
<dbReference type="Pfam" id="PF09709">
    <property type="entry name" value="Cas_Csd1"/>
    <property type="match status" value="1"/>
</dbReference>
<comment type="caution">
    <text evidence="1">The sequence shown here is derived from an EMBL/GenBank/DDBJ whole genome shotgun (WGS) entry which is preliminary data.</text>
</comment>
<dbReference type="Proteomes" id="UP000300142">
    <property type="component" value="Unassembled WGS sequence"/>
</dbReference>
<dbReference type="InterPro" id="IPR010144">
    <property type="entry name" value="CRISPR-assoc_prot_Csd1-typ"/>
</dbReference>
<dbReference type="EMBL" id="BJCE01000015">
    <property type="protein sequence ID" value="GCL35690.1"/>
    <property type="molecule type" value="Genomic_DNA"/>
</dbReference>
<keyword evidence="2" id="KW-1185">Reference proteome</keyword>
<protein>
    <recommendedName>
        <fullName evidence="3">CRISPR-associated protein, Csd1 family</fullName>
    </recommendedName>
</protein>
<gene>
    <name evidence="1" type="ORF">SR1949_07870</name>
</gene>
<organism evidence="1 2">
    <name type="scientific">Sphaerospermopsis reniformis</name>
    <dbReference type="NCBI Taxonomy" id="531300"/>
    <lineage>
        <taxon>Bacteria</taxon>
        <taxon>Bacillati</taxon>
        <taxon>Cyanobacteriota</taxon>
        <taxon>Cyanophyceae</taxon>
        <taxon>Nostocales</taxon>
        <taxon>Aphanizomenonaceae</taxon>
        <taxon>Sphaerospermopsis</taxon>
    </lineage>
</organism>
<sequence length="555" mass="63298">MLQELNQLGIALEQDNQLTSIGFSECLCHWQINLPLGSFQVLETAATKGKPKFGRKILVPDLRRNGDEPLLIDDGGEYVFGAGDRGGKRHQMYLQLLERCLQETNHEAVKAVYDFVTNTTVEQITKELTEIYPPAANTAANTDWYRDRFVFLFEGKQITKIPIVQKWWVNYYASKQDTVNGVCLLTGEQTLIMKQKMPIMVKGVPGAATSGAAISSFQEDAYKSHGWYRNINAPIGFKSAVRYHKALDFLLNSDTNRYKLGEQVFVYWGEEDGEGINPEIWENPAFESIFASPHSPKKFNLEDIKSSKFYLAILKGNKGRISVSGWSEVTTHKIKDSIGQFIQCQQVNDLSPSPMWMLCNSAFFNPSKEHTDRIATALIKAAFLGEALPDEYAYRIIDRICSEKVFHDFPSKSKQSRYFPRLQGLLLYLATNNMKYPTGDPKFDTAYTLGRIAFLMHQSQVKAQNMSEDNTNVMRSLKTLSSTPTQVFARLCHGCTHYHIESDNSKYIKKLLAEEFENFDISILPEVLDLKSQALFFQGWWQKRAEFFKSKEKSE</sequence>
<evidence type="ECO:0000313" key="2">
    <source>
        <dbReference type="Proteomes" id="UP000300142"/>
    </source>
</evidence>
<evidence type="ECO:0000313" key="1">
    <source>
        <dbReference type="EMBL" id="GCL35690.1"/>
    </source>
</evidence>